<evidence type="ECO:0000313" key="1">
    <source>
        <dbReference type="EMBL" id="KAF7820807.1"/>
    </source>
</evidence>
<dbReference type="EMBL" id="JAAIUW010000008">
    <property type="protein sequence ID" value="KAF7820807.1"/>
    <property type="molecule type" value="Genomic_DNA"/>
</dbReference>
<comment type="caution">
    <text evidence="1">The sequence shown here is derived from an EMBL/GenBank/DDBJ whole genome shotgun (WGS) entry which is preliminary data.</text>
</comment>
<dbReference type="Proteomes" id="UP000634136">
    <property type="component" value="Unassembled WGS sequence"/>
</dbReference>
<dbReference type="AlphaFoldDB" id="A0A834WFI2"/>
<sequence length="72" mass="7575">MGVPQVQQATQLSHGALPVALPFLQANYTPQVTLPLGMPRVQPAQAVQFGTTSLNISGLIVLVPLMEPTVPT</sequence>
<name>A0A834WFI2_9FABA</name>
<keyword evidence="2" id="KW-1185">Reference proteome</keyword>
<reference evidence="1" key="1">
    <citation type="submission" date="2020-09" db="EMBL/GenBank/DDBJ databases">
        <title>Genome-Enabled Discovery of Anthraquinone Biosynthesis in Senna tora.</title>
        <authorList>
            <person name="Kang S.-H."/>
            <person name="Pandey R.P."/>
            <person name="Lee C.-M."/>
            <person name="Sim J.-S."/>
            <person name="Jeong J.-T."/>
            <person name="Choi B.-S."/>
            <person name="Jung M."/>
            <person name="Ginzburg D."/>
            <person name="Zhao K."/>
            <person name="Won S.Y."/>
            <person name="Oh T.-J."/>
            <person name="Yu Y."/>
            <person name="Kim N.-H."/>
            <person name="Lee O.R."/>
            <person name="Lee T.-H."/>
            <person name="Bashyal P."/>
            <person name="Kim T.-S."/>
            <person name="Lee W.-H."/>
            <person name="Kawkins C."/>
            <person name="Kim C.-K."/>
            <person name="Kim J.S."/>
            <person name="Ahn B.O."/>
            <person name="Rhee S.Y."/>
            <person name="Sohng J.K."/>
        </authorList>
    </citation>
    <scope>NUCLEOTIDE SEQUENCE</scope>
    <source>
        <tissue evidence="1">Leaf</tissue>
    </source>
</reference>
<gene>
    <name evidence="1" type="ORF">G2W53_026262</name>
</gene>
<accession>A0A834WFI2</accession>
<evidence type="ECO:0000313" key="2">
    <source>
        <dbReference type="Proteomes" id="UP000634136"/>
    </source>
</evidence>
<organism evidence="1 2">
    <name type="scientific">Senna tora</name>
    <dbReference type="NCBI Taxonomy" id="362788"/>
    <lineage>
        <taxon>Eukaryota</taxon>
        <taxon>Viridiplantae</taxon>
        <taxon>Streptophyta</taxon>
        <taxon>Embryophyta</taxon>
        <taxon>Tracheophyta</taxon>
        <taxon>Spermatophyta</taxon>
        <taxon>Magnoliopsida</taxon>
        <taxon>eudicotyledons</taxon>
        <taxon>Gunneridae</taxon>
        <taxon>Pentapetalae</taxon>
        <taxon>rosids</taxon>
        <taxon>fabids</taxon>
        <taxon>Fabales</taxon>
        <taxon>Fabaceae</taxon>
        <taxon>Caesalpinioideae</taxon>
        <taxon>Cassia clade</taxon>
        <taxon>Senna</taxon>
    </lineage>
</organism>
<proteinExistence type="predicted"/>
<protein>
    <submittedName>
        <fullName evidence="1">Uncharacterized protein</fullName>
    </submittedName>
</protein>